<reference evidence="2 3" key="1">
    <citation type="submission" date="2022-06" db="EMBL/GenBank/DDBJ databases">
        <title>Paraconexibacter antarcticus.</title>
        <authorList>
            <person name="Kim C.S."/>
        </authorList>
    </citation>
    <scope>NUCLEOTIDE SEQUENCE [LARGE SCALE GENOMIC DNA]</scope>
    <source>
        <strain evidence="2 3">02-257</strain>
    </source>
</reference>
<name>A0ABY5DXF1_9ACTN</name>
<proteinExistence type="predicted"/>
<dbReference type="Proteomes" id="UP001056035">
    <property type="component" value="Chromosome"/>
</dbReference>
<feature type="transmembrane region" description="Helical" evidence="1">
    <location>
        <begin position="9"/>
        <end position="28"/>
    </location>
</feature>
<dbReference type="EMBL" id="CP098502">
    <property type="protein sequence ID" value="UTI65998.1"/>
    <property type="molecule type" value="Genomic_DNA"/>
</dbReference>
<organism evidence="2 3">
    <name type="scientific">Paraconexibacter antarcticus</name>
    <dbReference type="NCBI Taxonomy" id="2949664"/>
    <lineage>
        <taxon>Bacteria</taxon>
        <taxon>Bacillati</taxon>
        <taxon>Actinomycetota</taxon>
        <taxon>Thermoleophilia</taxon>
        <taxon>Solirubrobacterales</taxon>
        <taxon>Paraconexibacteraceae</taxon>
        <taxon>Paraconexibacter</taxon>
    </lineage>
</organism>
<gene>
    <name evidence="2" type="ORF">NBH00_07255</name>
</gene>
<keyword evidence="1" id="KW-0472">Membrane</keyword>
<evidence type="ECO:0000256" key="1">
    <source>
        <dbReference type="SAM" id="Phobius"/>
    </source>
</evidence>
<protein>
    <submittedName>
        <fullName evidence="2">Uncharacterized protein</fullName>
    </submittedName>
</protein>
<keyword evidence="1" id="KW-0812">Transmembrane</keyword>
<keyword evidence="1" id="KW-1133">Transmembrane helix</keyword>
<evidence type="ECO:0000313" key="2">
    <source>
        <dbReference type="EMBL" id="UTI65998.1"/>
    </source>
</evidence>
<sequence>MNAHRRTDLLIVLGAFAGATLVALAVGATNLGTAMTFGQLGFAAALVLVLVRR</sequence>
<accession>A0ABY5DXF1</accession>
<dbReference type="RefSeq" id="WP_254572676.1">
    <property type="nucleotide sequence ID" value="NZ_CP098502.1"/>
</dbReference>
<evidence type="ECO:0000313" key="3">
    <source>
        <dbReference type="Proteomes" id="UP001056035"/>
    </source>
</evidence>
<keyword evidence="3" id="KW-1185">Reference proteome</keyword>
<feature type="transmembrane region" description="Helical" evidence="1">
    <location>
        <begin position="34"/>
        <end position="51"/>
    </location>
</feature>